<feature type="region of interest" description="Disordered" evidence="7">
    <location>
        <begin position="285"/>
        <end position="307"/>
    </location>
</feature>
<dbReference type="RefSeq" id="WP_229793290.1">
    <property type="nucleotide sequence ID" value="NZ_BMYG01000001.1"/>
</dbReference>
<accession>A0A2S7UZ06</accession>
<dbReference type="GO" id="GO:0015562">
    <property type="term" value="F:efflux transmembrane transporter activity"/>
    <property type="evidence" value="ECO:0007669"/>
    <property type="project" value="InterPro"/>
</dbReference>
<sequence>MFLNKSTLFTNFILMNLSFGSMFMTITVDAQDLSGTNSSSTNSSKTINTNVKSVLTFEMAIKTAQKNDPWLSGNAHQQQALKLMGQASNSLPDPKVSFGLANLPVGGFDFSQVAMTQAQIGISQVFPRGDTLALKSQQYKTQSEAFPYQRQDREAKVAVTVGRLWLEAYRAQQSITLIENNRALFEQLADVAQANYSSALARTRQQDIVRAQLELTRLEERLDKLRQQKSQSEGMLFQWLINFADTANTTTADMNFYMDLYNVDFGEQLPQIDLHRFDLLDAEFSQQHQQHHQQQQQQMQSSQRVDSQRVRTSTLIQRFEYHPSVQAINKKITATKTQVHIAEQKYKPQWGVSASYGYRDDAPSSITGAAGIERDDLFSIGISFDLPIFTENKQDKEVQSAISKTEAVKTEKLLLLRELLSAYSNISARLDGVKRRQSLYKSKLLPQIHDNAEATLSAYNNDDGDFLEVVRSRIAVLNTEIDELNLDVDEQQLNLELNYMFIGNNVTAGDK</sequence>
<protein>
    <submittedName>
        <fullName evidence="9">Transporter</fullName>
    </submittedName>
</protein>
<keyword evidence="3" id="KW-0812">Transmembrane</keyword>
<feature type="signal peptide" evidence="8">
    <location>
        <begin position="1"/>
        <end position="30"/>
    </location>
</feature>
<keyword evidence="4" id="KW-0472">Membrane</keyword>
<keyword evidence="6" id="KW-0175">Coiled coil</keyword>
<reference evidence="9 10" key="1">
    <citation type="submission" date="2016-12" db="EMBL/GenBank/DDBJ databases">
        <title>Diversity of luminous bacteria.</title>
        <authorList>
            <person name="Yoshizawa S."/>
            <person name="Kogure K."/>
        </authorList>
    </citation>
    <scope>NUCLEOTIDE SEQUENCE [LARGE SCALE GENOMIC DNA]</scope>
    <source>
        <strain evidence="9 10">SA4-48</strain>
    </source>
</reference>
<name>A0A2S7UZ06_9GAMM</name>
<evidence type="ECO:0000256" key="6">
    <source>
        <dbReference type="SAM" id="Coils"/>
    </source>
</evidence>
<evidence type="ECO:0000256" key="3">
    <source>
        <dbReference type="ARBA" id="ARBA00022692"/>
    </source>
</evidence>
<keyword evidence="10" id="KW-1185">Reference proteome</keyword>
<dbReference type="GO" id="GO:0009279">
    <property type="term" value="C:cell outer membrane"/>
    <property type="evidence" value="ECO:0007669"/>
    <property type="project" value="UniProtKB-SubCell"/>
</dbReference>
<feature type="coiled-coil region" evidence="6">
    <location>
        <begin position="201"/>
        <end position="235"/>
    </location>
</feature>
<evidence type="ECO:0000256" key="5">
    <source>
        <dbReference type="ARBA" id="ARBA00023237"/>
    </source>
</evidence>
<dbReference type="PANTHER" id="PTHR30026">
    <property type="entry name" value="OUTER MEMBRANE PROTEIN TOLC"/>
    <property type="match status" value="1"/>
</dbReference>
<dbReference type="InterPro" id="IPR051906">
    <property type="entry name" value="TolC-like"/>
</dbReference>
<gene>
    <name evidence="9" type="ORF">BTO11_13140</name>
</gene>
<feature type="chain" id="PRO_5015546865" evidence="8">
    <location>
        <begin position="31"/>
        <end position="511"/>
    </location>
</feature>
<dbReference type="SUPFAM" id="SSF56954">
    <property type="entry name" value="Outer membrane efflux proteins (OEP)"/>
    <property type="match status" value="1"/>
</dbReference>
<feature type="coiled-coil region" evidence="6">
    <location>
        <begin position="467"/>
        <end position="494"/>
    </location>
</feature>
<dbReference type="EMBL" id="MSCH01000003">
    <property type="protein sequence ID" value="PQJ54500.1"/>
    <property type="molecule type" value="Genomic_DNA"/>
</dbReference>
<organism evidence="9 10">
    <name type="scientific">Psychrosphaera saromensis</name>
    <dbReference type="NCBI Taxonomy" id="716813"/>
    <lineage>
        <taxon>Bacteria</taxon>
        <taxon>Pseudomonadati</taxon>
        <taxon>Pseudomonadota</taxon>
        <taxon>Gammaproteobacteria</taxon>
        <taxon>Alteromonadales</taxon>
        <taxon>Pseudoalteromonadaceae</taxon>
        <taxon>Psychrosphaera</taxon>
    </lineage>
</organism>
<proteinExistence type="predicted"/>
<comment type="subcellular location">
    <subcellularLocation>
        <location evidence="1">Cell outer membrane</location>
    </subcellularLocation>
</comment>
<feature type="compositionally biased region" description="Low complexity" evidence="7">
    <location>
        <begin position="285"/>
        <end position="303"/>
    </location>
</feature>
<dbReference type="PANTHER" id="PTHR30026:SF20">
    <property type="entry name" value="OUTER MEMBRANE PROTEIN TOLC"/>
    <property type="match status" value="1"/>
</dbReference>
<evidence type="ECO:0000313" key="10">
    <source>
        <dbReference type="Proteomes" id="UP000239007"/>
    </source>
</evidence>
<keyword evidence="2" id="KW-1134">Transmembrane beta strand</keyword>
<dbReference type="Gene3D" id="1.20.1600.10">
    <property type="entry name" value="Outer membrane efflux proteins (OEP)"/>
    <property type="match status" value="1"/>
</dbReference>
<dbReference type="GO" id="GO:1990281">
    <property type="term" value="C:efflux pump complex"/>
    <property type="evidence" value="ECO:0007669"/>
    <property type="project" value="TreeGrafter"/>
</dbReference>
<dbReference type="Proteomes" id="UP000239007">
    <property type="component" value="Unassembled WGS sequence"/>
</dbReference>
<evidence type="ECO:0000313" key="9">
    <source>
        <dbReference type="EMBL" id="PQJ54500.1"/>
    </source>
</evidence>
<dbReference type="GO" id="GO:0015288">
    <property type="term" value="F:porin activity"/>
    <property type="evidence" value="ECO:0007669"/>
    <property type="project" value="TreeGrafter"/>
</dbReference>
<keyword evidence="8" id="KW-0732">Signal</keyword>
<comment type="caution">
    <text evidence="9">The sequence shown here is derived from an EMBL/GenBank/DDBJ whole genome shotgun (WGS) entry which is preliminary data.</text>
</comment>
<evidence type="ECO:0000256" key="4">
    <source>
        <dbReference type="ARBA" id="ARBA00023136"/>
    </source>
</evidence>
<evidence type="ECO:0000256" key="7">
    <source>
        <dbReference type="SAM" id="MobiDB-lite"/>
    </source>
</evidence>
<evidence type="ECO:0000256" key="2">
    <source>
        <dbReference type="ARBA" id="ARBA00022452"/>
    </source>
</evidence>
<evidence type="ECO:0000256" key="1">
    <source>
        <dbReference type="ARBA" id="ARBA00004442"/>
    </source>
</evidence>
<keyword evidence="5" id="KW-0998">Cell outer membrane</keyword>
<dbReference type="AlphaFoldDB" id="A0A2S7UZ06"/>
<evidence type="ECO:0000256" key="8">
    <source>
        <dbReference type="SAM" id="SignalP"/>
    </source>
</evidence>